<feature type="region of interest" description="Disordered" evidence="1">
    <location>
        <begin position="1"/>
        <end position="102"/>
    </location>
</feature>
<dbReference type="Pfam" id="PF21204">
    <property type="entry name" value="Ebp1_C"/>
    <property type="match status" value="1"/>
</dbReference>
<feature type="compositionally biased region" description="Basic and acidic residues" evidence="1">
    <location>
        <begin position="60"/>
        <end position="71"/>
    </location>
</feature>
<feature type="domain" description="Ell binding protein Ebp1 C-terminal" evidence="2">
    <location>
        <begin position="157"/>
        <end position="364"/>
    </location>
</feature>
<organism evidence="3">
    <name type="scientific">Blastobotrys adeninivorans</name>
    <name type="common">Yeast</name>
    <name type="synonym">Arxula adeninivorans</name>
    <dbReference type="NCBI Taxonomy" id="409370"/>
    <lineage>
        <taxon>Eukaryota</taxon>
        <taxon>Fungi</taxon>
        <taxon>Dikarya</taxon>
        <taxon>Ascomycota</taxon>
        <taxon>Saccharomycotina</taxon>
        <taxon>Dipodascomycetes</taxon>
        <taxon>Dipodascales</taxon>
        <taxon>Trichomonascaceae</taxon>
        <taxon>Blastobotrys</taxon>
    </lineage>
</organism>
<gene>
    <name evidence="3" type="ORF">GNLVRS02_ARAD1C38830g</name>
</gene>
<evidence type="ECO:0000313" key="3">
    <source>
        <dbReference type="EMBL" id="CDP35582.1"/>
    </source>
</evidence>
<dbReference type="EMBL" id="HG937693">
    <property type="protein sequence ID" value="CDP35582.1"/>
    <property type="molecule type" value="Genomic_DNA"/>
</dbReference>
<reference evidence="3" key="2">
    <citation type="submission" date="2014-06" db="EMBL/GenBank/DDBJ databases">
        <title>The complete genome of Blastobotrys (Arxula) adeninivorans LS3 - a yeast of biotechnological interest.</title>
        <authorList>
            <person name="Kunze G."/>
            <person name="Gaillardin C."/>
            <person name="Czernicka M."/>
            <person name="Durrens P."/>
            <person name="Martin T."/>
            <person name="Boer E."/>
            <person name="Gabaldon T."/>
            <person name="Cruz J."/>
            <person name="Talla E."/>
            <person name="Marck C."/>
            <person name="Goffeau A."/>
            <person name="Barbe V."/>
            <person name="Baret P."/>
            <person name="Baronian K."/>
            <person name="Beier S."/>
            <person name="Bleykasten C."/>
            <person name="Bode R."/>
            <person name="Casaregola S."/>
            <person name="Despons L."/>
            <person name="Fairhead C."/>
            <person name="Giersberg M."/>
            <person name="Gierski P."/>
            <person name="Hahnel U."/>
            <person name="Hartmann A."/>
            <person name="Jankowska D."/>
            <person name="Jubin C."/>
            <person name="Jung P."/>
            <person name="Lafontaine I."/>
            <person name="Leh-Louis V."/>
            <person name="Lemaire M."/>
            <person name="Marcet-Houben M."/>
            <person name="Mascher M."/>
            <person name="Morel G."/>
            <person name="Richard G.-F."/>
            <person name="Riechen J."/>
            <person name="Sacerdot C."/>
            <person name="Sarkar A."/>
            <person name="Savel G."/>
            <person name="Schacherer J."/>
            <person name="Sherman D."/>
            <person name="Straub M.-L."/>
            <person name="Stein N."/>
            <person name="Thierry A."/>
            <person name="Trautwein-Schult A."/>
            <person name="Westhof E."/>
            <person name="Worch S."/>
            <person name="Dujon B."/>
            <person name="Souciet J.-L."/>
            <person name="Wincker P."/>
            <person name="Scholz U."/>
            <person name="Neuveglise N."/>
        </authorList>
    </citation>
    <scope>NUCLEOTIDE SEQUENCE</scope>
    <source>
        <strain evidence="3">LS3</strain>
    </source>
</reference>
<evidence type="ECO:0000256" key="1">
    <source>
        <dbReference type="SAM" id="MobiDB-lite"/>
    </source>
</evidence>
<dbReference type="PhylomeDB" id="A0A060T9L9"/>
<dbReference type="AlphaFoldDB" id="A0A060T9L9"/>
<feature type="compositionally biased region" description="Low complexity" evidence="1">
    <location>
        <begin position="10"/>
        <end position="23"/>
    </location>
</feature>
<reference evidence="3" key="1">
    <citation type="submission" date="2014-02" db="EMBL/GenBank/DDBJ databases">
        <authorList>
            <person name="Genoscope - CEA"/>
        </authorList>
    </citation>
    <scope>NUCLEOTIDE SEQUENCE</scope>
    <source>
        <strain evidence="3">LS3</strain>
    </source>
</reference>
<evidence type="ECO:0000259" key="2">
    <source>
        <dbReference type="Pfam" id="PF21204"/>
    </source>
</evidence>
<protein>
    <submittedName>
        <fullName evidence="3">ARAD1C38830p</fullName>
    </submittedName>
</protein>
<sequence>MASNGAASKRPPSTGGSSRTSSPGLPPMLSPTLPSWLDDAMPVLPKRMLSPTLPPMFDEDVSKKDAKDTKTKSKSSAAKASNGTTNGNDTPPLHHVKPKHPLSGTIQKLNGVDSKLPPKPISKQKSLIVKLRVGRKLGLVTKNKPPNKLHGLGIKSVAGDYERKSTPDDGNAKKRPRSVKLLHVKLNKWMSIAKSKKHEADQASLNGDLKLAAAISLDCVFSFIVGFDYEDRADMILRGLQKPRSFFTLVPYMSQLVKSLEHANCTQLIGLCYQIRAVIYLRIAHSYGQAMKRLQQSGETHISFDRLRPGENNTDKRETLSTLSSKYISMLEASQNDFKRGFKALPLEEVEQHFPKTWSKRSKQILETKHDGGLRPAEDPFYLPLHCFSTLQEAAAFGHCLTKEWAELNNVKCEWALVKGFE</sequence>
<dbReference type="InterPro" id="IPR049403">
    <property type="entry name" value="Ebp1_C"/>
</dbReference>
<proteinExistence type="predicted"/>
<name>A0A060T9L9_BLAAD</name>
<accession>A0A060T9L9</accession>